<dbReference type="Proteomes" id="UP001218218">
    <property type="component" value="Unassembled WGS sequence"/>
</dbReference>
<evidence type="ECO:0000256" key="3">
    <source>
        <dbReference type="ARBA" id="ARBA00022801"/>
    </source>
</evidence>
<evidence type="ECO:0000313" key="6">
    <source>
        <dbReference type="Proteomes" id="UP001218218"/>
    </source>
</evidence>
<dbReference type="GO" id="GO:0008234">
    <property type="term" value="F:cysteine-type peptidase activity"/>
    <property type="evidence" value="ECO:0007669"/>
    <property type="project" value="InterPro"/>
</dbReference>
<dbReference type="GO" id="GO:0006508">
    <property type="term" value="P:proteolysis"/>
    <property type="evidence" value="ECO:0007669"/>
    <property type="project" value="UniProtKB-KW"/>
</dbReference>
<dbReference type="Gene3D" id="3.40.395.10">
    <property type="entry name" value="Adenoviral Proteinase, Chain A"/>
    <property type="match status" value="1"/>
</dbReference>
<keyword evidence="3" id="KW-0378">Hydrolase</keyword>
<feature type="domain" description="Ubiquitin-like protease family profile" evidence="4">
    <location>
        <begin position="50"/>
        <end position="221"/>
    </location>
</feature>
<protein>
    <recommendedName>
        <fullName evidence="4">Ubiquitin-like protease family profile domain-containing protein</fullName>
    </recommendedName>
</protein>
<keyword evidence="2" id="KW-0645">Protease</keyword>
<sequence length="268" mass="30691">MEPVREARTLWRTAVDHVHANLEKSTTTEVAADRARVALQILEEFPWDGVIKGFKGDHSVSSLARWFTTEWLNTDHEDQMLELLAADLELGDGSTSTIQTTYFVHALAQAYSNPEMYRTGTGFRWLRRLGEAFAMHKHNRLGAIANINDNHWIALTIDCEAEVIGYGDGFRRTVPSGLRSHLDWWLHQHLGIQFQWTDLPIPKQTDPHSCGILAYFSLAHWFDSQRFPLPNPTAAVMAEERMKMFLRVVEHGGKVYMLATYKCEHQSN</sequence>
<evidence type="ECO:0000313" key="5">
    <source>
        <dbReference type="EMBL" id="KAJ7358430.1"/>
    </source>
</evidence>
<dbReference type="InterPro" id="IPR038765">
    <property type="entry name" value="Papain-like_cys_pep_sf"/>
</dbReference>
<dbReference type="PROSITE" id="PS50600">
    <property type="entry name" value="ULP_PROTEASE"/>
    <property type="match status" value="1"/>
</dbReference>
<evidence type="ECO:0000256" key="1">
    <source>
        <dbReference type="ARBA" id="ARBA00005234"/>
    </source>
</evidence>
<proteinExistence type="inferred from homology"/>
<keyword evidence="6" id="KW-1185">Reference proteome</keyword>
<organism evidence="5 6">
    <name type="scientific">Mycena albidolilacea</name>
    <dbReference type="NCBI Taxonomy" id="1033008"/>
    <lineage>
        <taxon>Eukaryota</taxon>
        <taxon>Fungi</taxon>
        <taxon>Dikarya</taxon>
        <taxon>Basidiomycota</taxon>
        <taxon>Agaricomycotina</taxon>
        <taxon>Agaricomycetes</taxon>
        <taxon>Agaricomycetidae</taxon>
        <taxon>Agaricales</taxon>
        <taxon>Marasmiineae</taxon>
        <taxon>Mycenaceae</taxon>
        <taxon>Mycena</taxon>
    </lineage>
</organism>
<comment type="similarity">
    <text evidence="1">Belongs to the peptidase C48 family.</text>
</comment>
<dbReference type="SUPFAM" id="SSF54001">
    <property type="entry name" value="Cysteine proteinases"/>
    <property type="match status" value="1"/>
</dbReference>
<dbReference type="InterPro" id="IPR003653">
    <property type="entry name" value="Peptidase_C48_C"/>
</dbReference>
<name>A0AAD7AHK5_9AGAR</name>
<dbReference type="Pfam" id="PF02902">
    <property type="entry name" value="Peptidase_C48"/>
    <property type="match status" value="1"/>
</dbReference>
<dbReference type="AlphaFoldDB" id="A0AAD7AHK5"/>
<comment type="caution">
    <text evidence="5">The sequence shown here is derived from an EMBL/GenBank/DDBJ whole genome shotgun (WGS) entry which is preliminary data.</text>
</comment>
<accession>A0AAD7AHK5</accession>
<evidence type="ECO:0000256" key="2">
    <source>
        <dbReference type="ARBA" id="ARBA00022670"/>
    </source>
</evidence>
<dbReference type="EMBL" id="JARIHO010000007">
    <property type="protein sequence ID" value="KAJ7358430.1"/>
    <property type="molecule type" value="Genomic_DNA"/>
</dbReference>
<gene>
    <name evidence="5" type="ORF">DFH08DRAFT_687019</name>
</gene>
<dbReference type="GO" id="GO:0019783">
    <property type="term" value="F:ubiquitin-like protein peptidase activity"/>
    <property type="evidence" value="ECO:0007669"/>
    <property type="project" value="UniProtKB-ARBA"/>
</dbReference>
<reference evidence="5" key="1">
    <citation type="submission" date="2023-03" db="EMBL/GenBank/DDBJ databases">
        <title>Massive genome expansion in bonnet fungi (Mycena s.s.) driven by repeated elements and novel gene families across ecological guilds.</title>
        <authorList>
            <consortium name="Lawrence Berkeley National Laboratory"/>
            <person name="Harder C.B."/>
            <person name="Miyauchi S."/>
            <person name="Viragh M."/>
            <person name="Kuo A."/>
            <person name="Thoen E."/>
            <person name="Andreopoulos B."/>
            <person name="Lu D."/>
            <person name="Skrede I."/>
            <person name="Drula E."/>
            <person name="Henrissat B."/>
            <person name="Morin E."/>
            <person name="Kohler A."/>
            <person name="Barry K."/>
            <person name="LaButti K."/>
            <person name="Morin E."/>
            <person name="Salamov A."/>
            <person name="Lipzen A."/>
            <person name="Mereny Z."/>
            <person name="Hegedus B."/>
            <person name="Baldrian P."/>
            <person name="Stursova M."/>
            <person name="Weitz H."/>
            <person name="Taylor A."/>
            <person name="Grigoriev I.V."/>
            <person name="Nagy L.G."/>
            <person name="Martin F."/>
            <person name="Kauserud H."/>
        </authorList>
    </citation>
    <scope>NUCLEOTIDE SEQUENCE</scope>
    <source>
        <strain evidence="5">CBHHK002</strain>
    </source>
</reference>
<evidence type="ECO:0000259" key="4">
    <source>
        <dbReference type="PROSITE" id="PS50600"/>
    </source>
</evidence>